<comment type="caution">
    <text evidence="2">The sequence shown here is derived from an EMBL/GenBank/DDBJ whole genome shotgun (WGS) entry which is preliminary data.</text>
</comment>
<dbReference type="AlphaFoldDB" id="A0A1G1ZQW0"/>
<evidence type="ECO:0000313" key="2">
    <source>
        <dbReference type="EMBL" id="OGY66835.1"/>
    </source>
</evidence>
<sequence length="192" mass="20590">MRKIIFDRSKLTPSKKRGSPTPAVGARSVLGAILRPSKLRLRMLFSGISLDQKMGWRRGVSSLPLILILGGLITTMALGATLLVFLVNNANLGERASAEALAIARSGIDDGILQVLRNKNCPDASCLASYEVSLDNRTAAVTICKDFCDGIGKHTIISIAQVLTNHKKIKAILETDPITGEVLIESIADMPL</sequence>
<dbReference type="Proteomes" id="UP000177690">
    <property type="component" value="Unassembled WGS sequence"/>
</dbReference>
<accession>A0A1G1ZQW0</accession>
<name>A0A1G1ZQW0_9BACT</name>
<reference evidence="2 3" key="1">
    <citation type="journal article" date="2016" name="Nat. Commun.">
        <title>Thousands of microbial genomes shed light on interconnected biogeochemical processes in an aquifer system.</title>
        <authorList>
            <person name="Anantharaman K."/>
            <person name="Brown C.T."/>
            <person name="Hug L.A."/>
            <person name="Sharon I."/>
            <person name="Castelle C.J."/>
            <person name="Probst A.J."/>
            <person name="Thomas B.C."/>
            <person name="Singh A."/>
            <person name="Wilkins M.J."/>
            <person name="Karaoz U."/>
            <person name="Brodie E.L."/>
            <person name="Williams K.H."/>
            <person name="Hubbard S.S."/>
            <person name="Banfield J.F."/>
        </authorList>
    </citation>
    <scope>NUCLEOTIDE SEQUENCE [LARGE SCALE GENOMIC DNA]</scope>
</reference>
<gene>
    <name evidence="2" type="ORF">A3I24_04055</name>
</gene>
<dbReference type="STRING" id="1798409.A3I24_04055"/>
<protein>
    <submittedName>
        <fullName evidence="2">Uncharacterized protein</fullName>
    </submittedName>
</protein>
<evidence type="ECO:0000313" key="3">
    <source>
        <dbReference type="Proteomes" id="UP000177690"/>
    </source>
</evidence>
<proteinExistence type="predicted"/>
<keyword evidence="1" id="KW-0812">Transmembrane</keyword>
<feature type="transmembrane region" description="Helical" evidence="1">
    <location>
        <begin position="63"/>
        <end position="87"/>
    </location>
</feature>
<keyword evidence="1" id="KW-1133">Transmembrane helix</keyword>
<evidence type="ECO:0000256" key="1">
    <source>
        <dbReference type="SAM" id="Phobius"/>
    </source>
</evidence>
<dbReference type="EMBL" id="MHJL01000034">
    <property type="protein sequence ID" value="OGY66835.1"/>
    <property type="molecule type" value="Genomic_DNA"/>
</dbReference>
<keyword evidence="1" id="KW-0472">Membrane</keyword>
<organism evidence="2 3">
    <name type="scientific">Candidatus Harrisonbacteria bacterium RIFCSPLOWO2_02_FULL_41_13b</name>
    <dbReference type="NCBI Taxonomy" id="1798409"/>
    <lineage>
        <taxon>Bacteria</taxon>
        <taxon>Candidatus Harrisoniibacteriota</taxon>
    </lineage>
</organism>